<keyword evidence="2" id="KW-1185">Reference proteome</keyword>
<sequence>MRSKAKGRSGPEQGRTAWQRADLAGLRLFLSDIAARHPDPEGLAIVCIGTDRSTGDSYGTWVGTLLAERGWKNVVGTLAAPCDAEHYGVLTQSLPQERVVIAVDAGLGKADGVGGFLVAAGPLYPSRATGGQLAPVGDYSIGGIVGPLSAKPYWSLQRASLYQVIGMARDTAEAISQAWGISPAGDNGEVSDYPSDTRLVRFMMEPER</sequence>
<dbReference type="InterPro" id="IPR009665">
    <property type="entry name" value="YyaC"/>
</dbReference>
<dbReference type="Proteomes" id="UP001589747">
    <property type="component" value="Unassembled WGS sequence"/>
</dbReference>
<dbReference type="RefSeq" id="WP_377502952.1">
    <property type="nucleotide sequence ID" value="NZ_JBHMDO010000055.1"/>
</dbReference>
<gene>
    <name evidence="1" type="ORF">ACFFSY_34165</name>
</gene>
<reference evidence="1 2" key="1">
    <citation type="submission" date="2024-09" db="EMBL/GenBank/DDBJ databases">
        <authorList>
            <person name="Sun Q."/>
            <person name="Mori K."/>
        </authorList>
    </citation>
    <scope>NUCLEOTIDE SEQUENCE [LARGE SCALE GENOMIC DNA]</scope>
    <source>
        <strain evidence="1 2">TISTR 2452</strain>
    </source>
</reference>
<dbReference type="Pfam" id="PF06866">
    <property type="entry name" value="DUF1256"/>
    <property type="match status" value="1"/>
</dbReference>
<name>A0ABV5L0M4_9BACL</name>
<dbReference type="SUPFAM" id="SSF53163">
    <property type="entry name" value="HybD-like"/>
    <property type="match status" value="1"/>
</dbReference>
<evidence type="ECO:0000313" key="2">
    <source>
        <dbReference type="Proteomes" id="UP001589747"/>
    </source>
</evidence>
<dbReference type="EMBL" id="JBHMDO010000055">
    <property type="protein sequence ID" value="MFB9331013.1"/>
    <property type="molecule type" value="Genomic_DNA"/>
</dbReference>
<dbReference type="InterPro" id="IPR023430">
    <property type="entry name" value="Pept_HybD-like_dom_sf"/>
</dbReference>
<evidence type="ECO:0000313" key="1">
    <source>
        <dbReference type="EMBL" id="MFB9331013.1"/>
    </source>
</evidence>
<comment type="caution">
    <text evidence="1">The sequence shown here is derived from an EMBL/GenBank/DDBJ whole genome shotgun (WGS) entry which is preliminary data.</text>
</comment>
<accession>A0ABV5L0M4</accession>
<protein>
    <submittedName>
        <fullName evidence="1">DUF1256 domain-containing protein</fullName>
    </submittedName>
</protein>
<organism evidence="1 2">
    <name type="scientific">Paenibacillus aurantiacus</name>
    <dbReference type="NCBI Taxonomy" id="1936118"/>
    <lineage>
        <taxon>Bacteria</taxon>
        <taxon>Bacillati</taxon>
        <taxon>Bacillota</taxon>
        <taxon>Bacilli</taxon>
        <taxon>Bacillales</taxon>
        <taxon>Paenibacillaceae</taxon>
        <taxon>Paenibacillus</taxon>
    </lineage>
</organism>
<proteinExistence type="predicted"/>